<evidence type="ECO:0008006" key="4">
    <source>
        <dbReference type="Google" id="ProtNLM"/>
    </source>
</evidence>
<evidence type="ECO:0000313" key="2">
    <source>
        <dbReference type="EMBL" id="RGA01197.1"/>
    </source>
</evidence>
<keyword evidence="1" id="KW-1133">Transmembrane helix</keyword>
<accession>A0ABX9LB48</accession>
<name>A0ABX9LB48_9ACTN</name>
<protein>
    <recommendedName>
        <fullName evidence="4">CPBP family intramembrane metalloprotease</fullName>
    </recommendedName>
</protein>
<proteinExistence type="predicted"/>
<sequence length="67" mass="7115">MALRVIIVWLYERSASVLAAIVCHAASNVGWSLFPDHESHYDPVVSGIAAAAVAVLVVAAWPGRSSR</sequence>
<gene>
    <name evidence="2" type="ORF">DI270_030550</name>
</gene>
<organism evidence="2 3">
    <name type="scientific">Microbispora triticiradicis</name>
    <dbReference type="NCBI Taxonomy" id="2200763"/>
    <lineage>
        <taxon>Bacteria</taxon>
        <taxon>Bacillati</taxon>
        <taxon>Actinomycetota</taxon>
        <taxon>Actinomycetes</taxon>
        <taxon>Streptosporangiales</taxon>
        <taxon>Streptosporangiaceae</taxon>
        <taxon>Microbispora</taxon>
    </lineage>
</organism>
<dbReference type="Proteomes" id="UP000262538">
    <property type="component" value="Unassembled WGS sequence"/>
</dbReference>
<comment type="caution">
    <text evidence="2">The sequence shown here is derived from an EMBL/GenBank/DDBJ whole genome shotgun (WGS) entry which is preliminary data.</text>
</comment>
<reference evidence="2 3" key="1">
    <citation type="submission" date="2018-08" db="EMBL/GenBank/DDBJ databases">
        <title>Microbispora. triticiradicis sp. nov., a novel actinomycete isolated from the root of wheat (Triticum aestivum L.)).</title>
        <authorList>
            <person name="Han C."/>
        </authorList>
    </citation>
    <scope>NUCLEOTIDE SEQUENCE [LARGE SCALE GENOMIC DNA]</scope>
    <source>
        <strain evidence="2 3">NEAU-HRDPA2-9</strain>
    </source>
</reference>
<dbReference type="RefSeq" id="WP_117409657.1">
    <property type="nucleotide sequence ID" value="NZ_QFZU02000178.1"/>
</dbReference>
<evidence type="ECO:0000256" key="1">
    <source>
        <dbReference type="SAM" id="Phobius"/>
    </source>
</evidence>
<dbReference type="EMBL" id="QFZU02000178">
    <property type="protein sequence ID" value="RGA01197.1"/>
    <property type="molecule type" value="Genomic_DNA"/>
</dbReference>
<feature type="transmembrane region" description="Helical" evidence="1">
    <location>
        <begin position="43"/>
        <end position="61"/>
    </location>
</feature>
<keyword evidence="3" id="KW-1185">Reference proteome</keyword>
<evidence type="ECO:0000313" key="3">
    <source>
        <dbReference type="Proteomes" id="UP000262538"/>
    </source>
</evidence>
<keyword evidence="1" id="KW-0812">Transmembrane</keyword>
<keyword evidence="1" id="KW-0472">Membrane</keyword>